<gene>
    <name evidence="2" type="ORF">GCM10009655_14650</name>
</gene>
<feature type="compositionally biased region" description="Basic residues" evidence="1">
    <location>
        <begin position="14"/>
        <end position="26"/>
    </location>
</feature>
<evidence type="ECO:0000313" key="3">
    <source>
        <dbReference type="Proteomes" id="UP001500943"/>
    </source>
</evidence>
<protein>
    <submittedName>
        <fullName evidence="2">Uncharacterized protein</fullName>
    </submittedName>
</protein>
<dbReference type="EMBL" id="BAAAKW010000027">
    <property type="protein sequence ID" value="GAA1216426.1"/>
    <property type="molecule type" value="Genomic_DNA"/>
</dbReference>
<dbReference type="Proteomes" id="UP001500943">
    <property type="component" value="Unassembled WGS sequence"/>
</dbReference>
<proteinExistence type="predicted"/>
<name>A0ABP4G7C7_9MICO</name>
<evidence type="ECO:0000313" key="2">
    <source>
        <dbReference type="EMBL" id="GAA1216426.1"/>
    </source>
</evidence>
<keyword evidence="3" id="KW-1185">Reference proteome</keyword>
<feature type="region of interest" description="Disordered" evidence="1">
    <location>
        <begin position="1"/>
        <end position="33"/>
    </location>
</feature>
<evidence type="ECO:0000256" key="1">
    <source>
        <dbReference type="SAM" id="MobiDB-lite"/>
    </source>
</evidence>
<organism evidence="2 3">
    <name type="scientific">Rhodoglobus aureus</name>
    <dbReference type="NCBI Taxonomy" id="191497"/>
    <lineage>
        <taxon>Bacteria</taxon>
        <taxon>Bacillati</taxon>
        <taxon>Actinomycetota</taxon>
        <taxon>Actinomycetes</taxon>
        <taxon>Micrococcales</taxon>
        <taxon>Microbacteriaceae</taxon>
        <taxon>Rhodoglobus</taxon>
    </lineage>
</organism>
<comment type="caution">
    <text evidence="2">The sequence shown here is derived from an EMBL/GenBank/DDBJ whole genome shotgun (WGS) entry which is preliminary data.</text>
</comment>
<reference evidence="3" key="1">
    <citation type="journal article" date="2019" name="Int. J. Syst. Evol. Microbiol.">
        <title>The Global Catalogue of Microorganisms (GCM) 10K type strain sequencing project: providing services to taxonomists for standard genome sequencing and annotation.</title>
        <authorList>
            <consortium name="The Broad Institute Genomics Platform"/>
            <consortium name="The Broad Institute Genome Sequencing Center for Infectious Disease"/>
            <person name="Wu L."/>
            <person name="Ma J."/>
        </authorList>
    </citation>
    <scope>NUCLEOTIDE SEQUENCE [LARGE SCALE GENOMIC DNA]</scope>
    <source>
        <strain evidence="3">JCM 12762</strain>
    </source>
</reference>
<accession>A0ABP4G7C7</accession>
<sequence>MRKWLQLQPSRRAPNPHRNPRRRLHEKPRPRERSCEVGARFGEVFSPFGVEVDHVVNAQNAGGFCGIR</sequence>